<evidence type="ECO:0000259" key="4">
    <source>
        <dbReference type="Pfam" id="PF13336"/>
    </source>
</evidence>
<proteinExistence type="inferred from homology"/>
<evidence type="ECO:0000256" key="1">
    <source>
        <dbReference type="ARBA" id="ARBA00009632"/>
    </source>
</evidence>
<keyword evidence="2 5" id="KW-0808">Transferase</keyword>
<dbReference type="InterPro" id="IPR003702">
    <property type="entry name" value="ActCoA_hydro_N"/>
</dbReference>
<dbReference type="InterPro" id="IPR046433">
    <property type="entry name" value="ActCoA_hydro"/>
</dbReference>
<dbReference type="Gene3D" id="3.40.1080.10">
    <property type="entry name" value="Glutaconate Coenzyme A-transferase"/>
    <property type="match status" value="1"/>
</dbReference>
<feature type="domain" description="Acetyl-CoA hydrolase/transferase C-terminal" evidence="4">
    <location>
        <begin position="257"/>
        <end position="403"/>
    </location>
</feature>
<protein>
    <submittedName>
        <fullName evidence="5">4-hydroxybutyrate CoA-transferase</fullName>
    </submittedName>
</protein>
<evidence type="ECO:0000313" key="5">
    <source>
        <dbReference type="EMBL" id="RFA10501.1"/>
    </source>
</evidence>
<dbReference type="InterPro" id="IPR038460">
    <property type="entry name" value="AcetylCoA_hyd_C_sf"/>
</dbReference>
<dbReference type="InterPro" id="IPR026888">
    <property type="entry name" value="AcetylCoA_hyd_C"/>
</dbReference>
<keyword evidence="6" id="KW-1185">Reference proteome</keyword>
<dbReference type="InterPro" id="IPR037171">
    <property type="entry name" value="NagB/RpiA_transferase-like"/>
</dbReference>
<dbReference type="OrthoDB" id="9801795at2"/>
<reference evidence="5 6" key="1">
    <citation type="submission" date="2017-04" db="EMBL/GenBank/DDBJ databases">
        <title>Comparative genome analysis of Subtercola boreus.</title>
        <authorList>
            <person name="Cho Y.-J."/>
            <person name="Cho A."/>
            <person name="Kim O.-S."/>
            <person name="Lee J.-I."/>
        </authorList>
    </citation>
    <scope>NUCLEOTIDE SEQUENCE [LARGE SCALE GENOMIC DNA]</scope>
    <source>
        <strain evidence="5 6">K300</strain>
    </source>
</reference>
<dbReference type="PANTHER" id="PTHR21432:SF20">
    <property type="entry name" value="ACETYL-COA HYDROLASE"/>
    <property type="match status" value="1"/>
</dbReference>
<dbReference type="AlphaFoldDB" id="A0A3E0VLA7"/>
<dbReference type="PANTHER" id="PTHR21432">
    <property type="entry name" value="ACETYL-COA HYDROLASE-RELATED"/>
    <property type="match status" value="1"/>
</dbReference>
<feature type="domain" description="Acetyl-CoA hydrolase/transferase N-terminal" evidence="3">
    <location>
        <begin position="72"/>
        <end position="165"/>
    </location>
</feature>
<dbReference type="GO" id="GO:0008775">
    <property type="term" value="F:acetate CoA-transferase activity"/>
    <property type="evidence" value="ECO:0007669"/>
    <property type="project" value="InterPro"/>
</dbReference>
<evidence type="ECO:0000313" key="6">
    <source>
        <dbReference type="Proteomes" id="UP000256486"/>
    </source>
</evidence>
<gene>
    <name evidence="5" type="ORF">B7R54_15795</name>
</gene>
<accession>A0A3E0VLA7</accession>
<dbReference type="Pfam" id="PF13336">
    <property type="entry name" value="AcetylCoA_hyd_C"/>
    <property type="match status" value="1"/>
</dbReference>
<organism evidence="5 6">
    <name type="scientific">Subtercola boreus</name>
    <dbReference type="NCBI Taxonomy" id="120213"/>
    <lineage>
        <taxon>Bacteria</taxon>
        <taxon>Bacillati</taxon>
        <taxon>Actinomycetota</taxon>
        <taxon>Actinomycetes</taxon>
        <taxon>Micrococcales</taxon>
        <taxon>Microbacteriaceae</taxon>
        <taxon>Subtercola</taxon>
    </lineage>
</organism>
<evidence type="ECO:0000259" key="3">
    <source>
        <dbReference type="Pfam" id="PF02550"/>
    </source>
</evidence>
<dbReference type="Proteomes" id="UP000256486">
    <property type="component" value="Unassembled WGS sequence"/>
</dbReference>
<dbReference type="EMBL" id="NBWZ01000001">
    <property type="protein sequence ID" value="RFA10501.1"/>
    <property type="molecule type" value="Genomic_DNA"/>
</dbReference>
<sequence>MIDLTGLIHAGDEIWWSQTSAEPTPLVHALLDQLHDIGPVTAFVGLTFDKRITRNPPPELSIVSYGALGDLRHLSKEGRLEVVPANYSGLPDLFARGELPGDVALVQVSPPDENGICSLGVGVDYAADAIEHTRVIIAEINERMPVTSGSAGIHVSRFAASIRTDRPLLEAPLTVSTPVDLAIAGHIAGLIEDGDTIQLGVGALPAAVLADLRGHRELGVHSGLITDGIADLVDRGVITGARKEIDTGVIVTGAALGSTAFYERLDDLPVRFCAASYTHSARTLSHLRSLVSINSAIEVDLSGQVNAEMRRGTYIGAVGGQSDFSRAASASGARSIIAVRSTGGSHSTIVPTVDTVTTSRTDVDVVVTEHGAAHLRGCGFAERARRLIEVAAPEHRESLERAAGRLAAMTA</sequence>
<dbReference type="Gene3D" id="3.30.750.70">
    <property type="entry name" value="4-hydroxybutyrate coenzyme like domains"/>
    <property type="match status" value="1"/>
</dbReference>
<dbReference type="GO" id="GO:0006083">
    <property type="term" value="P:acetate metabolic process"/>
    <property type="evidence" value="ECO:0007669"/>
    <property type="project" value="InterPro"/>
</dbReference>
<comment type="similarity">
    <text evidence="1">Belongs to the acetyl-CoA hydrolase/transferase family.</text>
</comment>
<name>A0A3E0VLA7_9MICO</name>
<dbReference type="Pfam" id="PF02550">
    <property type="entry name" value="AcetylCoA_hydro"/>
    <property type="match status" value="1"/>
</dbReference>
<comment type="caution">
    <text evidence="5">The sequence shown here is derived from an EMBL/GenBank/DDBJ whole genome shotgun (WGS) entry which is preliminary data.</text>
</comment>
<evidence type="ECO:0000256" key="2">
    <source>
        <dbReference type="ARBA" id="ARBA00022679"/>
    </source>
</evidence>
<dbReference type="RefSeq" id="WP_116415875.1">
    <property type="nucleotide sequence ID" value="NZ_NBWZ01000001.1"/>
</dbReference>
<dbReference type="SUPFAM" id="SSF100950">
    <property type="entry name" value="NagB/RpiA/CoA transferase-like"/>
    <property type="match status" value="2"/>
</dbReference>
<dbReference type="Gene3D" id="3.40.1080.20">
    <property type="entry name" value="Acetyl-CoA hydrolase/transferase C-terminal domain"/>
    <property type="match status" value="1"/>
</dbReference>